<reference evidence="4" key="1">
    <citation type="journal article" date="2020" name="Stud. Mycol.">
        <title>101 Dothideomycetes genomes: a test case for predicting lifestyles and emergence of pathogens.</title>
        <authorList>
            <person name="Haridas S."/>
            <person name="Albert R."/>
            <person name="Binder M."/>
            <person name="Bloem J."/>
            <person name="Labutti K."/>
            <person name="Salamov A."/>
            <person name="Andreopoulos B."/>
            <person name="Baker S."/>
            <person name="Barry K."/>
            <person name="Bills G."/>
            <person name="Bluhm B."/>
            <person name="Cannon C."/>
            <person name="Castanera R."/>
            <person name="Culley D."/>
            <person name="Daum C."/>
            <person name="Ezra D."/>
            <person name="Gonzalez J."/>
            <person name="Henrissat B."/>
            <person name="Kuo A."/>
            <person name="Liang C."/>
            <person name="Lipzen A."/>
            <person name="Lutzoni F."/>
            <person name="Magnuson J."/>
            <person name="Mondo S."/>
            <person name="Nolan M."/>
            <person name="Ohm R."/>
            <person name="Pangilinan J."/>
            <person name="Park H.-J."/>
            <person name="Ramirez L."/>
            <person name="Alfaro M."/>
            <person name="Sun H."/>
            <person name="Tritt A."/>
            <person name="Yoshinaga Y."/>
            <person name="Zwiers L.-H."/>
            <person name="Turgeon B."/>
            <person name="Goodwin S."/>
            <person name="Spatafora J."/>
            <person name="Crous P."/>
            <person name="Grigoriev I."/>
        </authorList>
    </citation>
    <scope>NUCLEOTIDE SEQUENCE</scope>
    <source>
        <strain evidence="4">CBS 269.34</strain>
    </source>
</reference>
<feature type="region of interest" description="Disordered" evidence="2">
    <location>
        <begin position="115"/>
        <end position="138"/>
    </location>
</feature>
<protein>
    <recommendedName>
        <fullName evidence="3">C2H2-type domain-containing protein</fullName>
    </recommendedName>
</protein>
<evidence type="ECO:0000313" key="4">
    <source>
        <dbReference type="EMBL" id="KAF2493546.1"/>
    </source>
</evidence>
<dbReference type="GO" id="GO:0008270">
    <property type="term" value="F:zinc ion binding"/>
    <property type="evidence" value="ECO:0007669"/>
    <property type="project" value="UniProtKB-KW"/>
</dbReference>
<dbReference type="Proteomes" id="UP000799750">
    <property type="component" value="Unassembled WGS sequence"/>
</dbReference>
<accession>A0A6A6QN74</accession>
<feature type="compositionally biased region" description="Basic and acidic residues" evidence="2">
    <location>
        <begin position="398"/>
        <end position="415"/>
    </location>
</feature>
<feature type="region of interest" description="Disordered" evidence="2">
    <location>
        <begin position="394"/>
        <end position="415"/>
    </location>
</feature>
<dbReference type="Gene3D" id="3.30.160.60">
    <property type="entry name" value="Classic Zinc Finger"/>
    <property type="match status" value="1"/>
</dbReference>
<evidence type="ECO:0000259" key="3">
    <source>
        <dbReference type="PROSITE" id="PS50157"/>
    </source>
</evidence>
<dbReference type="SMART" id="SM00355">
    <property type="entry name" value="ZnF_C2H2"/>
    <property type="match status" value="2"/>
</dbReference>
<feature type="domain" description="C2H2-type" evidence="3">
    <location>
        <begin position="307"/>
        <end position="339"/>
    </location>
</feature>
<evidence type="ECO:0000256" key="2">
    <source>
        <dbReference type="SAM" id="MobiDB-lite"/>
    </source>
</evidence>
<keyword evidence="5" id="KW-1185">Reference proteome</keyword>
<dbReference type="InterPro" id="IPR013087">
    <property type="entry name" value="Znf_C2H2_type"/>
</dbReference>
<feature type="domain" description="C2H2-type" evidence="3">
    <location>
        <begin position="281"/>
        <end position="304"/>
    </location>
</feature>
<dbReference type="SUPFAM" id="SSF57667">
    <property type="entry name" value="beta-beta-alpha zinc fingers"/>
    <property type="match status" value="1"/>
</dbReference>
<dbReference type="InterPro" id="IPR036236">
    <property type="entry name" value="Znf_C2H2_sf"/>
</dbReference>
<evidence type="ECO:0000313" key="5">
    <source>
        <dbReference type="Proteomes" id="UP000799750"/>
    </source>
</evidence>
<keyword evidence="1" id="KW-0479">Metal-binding</keyword>
<name>A0A6A6QN74_9PEZI</name>
<sequence length="415" mass="46644">MFIAAISTTRTRGRSAELRLCATVIPENYDDYRITCSELDPRPLEQCNPELNDCDTYGTVHASKQYQTSTEDTYPKSAEVSHAYSCPLQDSLDIEQPRFFYEAFGEELSAKWSSSSGIIPDAPEPYHPSPQAPPTSLRDLESSLNEFLEQSALESPPTSAECDVDIVSDAGICDLDCHSSLSIPYDTLLASKPASSTELDVFPISKNGWNELAVFDYQPPYLNLRDTQSKSPSSDSNSLLSIPRTSSVLPSLSPVPDPLQSMQLCQATSAPKRELRRLSRLTCPHCQQSFLDNSRLSRHLDEKHRVFQCDIGSCGRVFPDQRTLNRHQKTTAAHNNLPGYQCSCGKSNPRKDHHRRHLRTCQRPLSSRQYQCICGFNSSGKDGKDHYMQHLQHCSYEQAKKEPKAKTEPKAPRRR</sequence>
<keyword evidence="1" id="KW-0863">Zinc-finger</keyword>
<feature type="compositionally biased region" description="Pro residues" evidence="2">
    <location>
        <begin position="122"/>
        <end position="133"/>
    </location>
</feature>
<organism evidence="4 5">
    <name type="scientific">Lophium mytilinum</name>
    <dbReference type="NCBI Taxonomy" id="390894"/>
    <lineage>
        <taxon>Eukaryota</taxon>
        <taxon>Fungi</taxon>
        <taxon>Dikarya</taxon>
        <taxon>Ascomycota</taxon>
        <taxon>Pezizomycotina</taxon>
        <taxon>Dothideomycetes</taxon>
        <taxon>Pleosporomycetidae</taxon>
        <taxon>Mytilinidiales</taxon>
        <taxon>Mytilinidiaceae</taxon>
        <taxon>Lophium</taxon>
    </lineage>
</organism>
<dbReference type="EMBL" id="MU004192">
    <property type="protein sequence ID" value="KAF2493546.1"/>
    <property type="molecule type" value="Genomic_DNA"/>
</dbReference>
<dbReference type="AlphaFoldDB" id="A0A6A6QN74"/>
<dbReference type="PROSITE" id="PS50157">
    <property type="entry name" value="ZINC_FINGER_C2H2_2"/>
    <property type="match status" value="2"/>
</dbReference>
<dbReference type="OrthoDB" id="8922241at2759"/>
<proteinExistence type="predicted"/>
<gene>
    <name evidence="4" type="ORF">BU16DRAFT_541220</name>
</gene>
<keyword evidence="1" id="KW-0862">Zinc</keyword>
<evidence type="ECO:0000256" key="1">
    <source>
        <dbReference type="PROSITE-ProRule" id="PRU00042"/>
    </source>
</evidence>